<protein>
    <recommendedName>
        <fullName evidence="3">DUF2726 domain-containing protein</fullName>
    </recommendedName>
</protein>
<sequence>MFAEETIEVKWNSTNKGHYLSKGYSFTKMGDHLLVNPQDLTPSSKIKVKLICDQCHVLKEISFGSYTRSKELINKDIGYYKCHSCAMRGIAKTTDDFRKEVYDLVEDEYLVKGEYYRSDRKIVFLHTLCGKEYKANPNWFLNGKRCPHCFKTQTFSHQKYLESLGSVVAEFDFLSEYNGADNNIEVKHRVCGYKHSVRAADFLQGKRRCPRCSKRERKSPTKLLKDFIDLTNGEFELQEPIVNVVTPLEIKHKDCGHVFKTNLRLFLIHASCLKCRGMVRKDTNYFKDEVYDLVNNEYSVMGEYSSAHNKISLLHNQCGNQFDMTPSNFLRGQRCPECHLFKSKGEKYIEAYLEDNNIKFRTQYRTKRCMHKRQLPFDFAIINERDEVFCLIEYDGEHHTRIKERWGGKERLKLIQKRDNIKTNYCKANNIPLIRIPYWDFKNIDSILTERLTELGVLSPALVEV</sequence>
<dbReference type="Proteomes" id="UP000249204">
    <property type="component" value="Unassembled WGS sequence"/>
</dbReference>
<dbReference type="Gene3D" id="3.40.960.10">
    <property type="entry name" value="VSR Endonuclease"/>
    <property type="match status" value="1"/>
</dbReference>
<dbReference type="RefSeq" id="WP_111268660.1">
    <property type="nucleotide sequence ID" value="NZ_QKWW01000006.1"/>
</dbReference>
<evidence type="ECO:0000313" key="2">
    <source>
        <dbReference type="Proteomes" id="UP000249204"/>
    </source>
</evidence>
<accession>A0A2W6NNS4</accession>
<name>A0A2W6NNS4_9BACL</name>
<evidence type="ECO:0008006" key="3">
    <source>
        <dbReference type="Google" id="ProtNLM"/>
    </source>
</evidence>
<evidence type="ECO:0000313" key="1">
    <source>
        <dbReference type="EMBL" id="PZT57509.1"/>
    </source>
</evidence>
<dbReference type="AlphaFoldDB" id="A0A2W6NNS4"/>
<gene>
    <name evidence="1" type="ORF">DN757_02320</name>
</gene>
<dbReference type="EMBL" id="QKWW01000006">
    <property type="protein sequence ID" value="PZT57509.1"/>
    <property type="molecule type" value="Genomic_DNA"/>
</dbReference>
<reference evidence="1 2" key="1">
    <citation type="submission" date="2018-06" db="EMBL/GenBank/DDBJ databases">
        <title>Isolation of heavy metals resistant Paenibacillus silvae NC2 from Gold-Copper mine in ZiJin, China.</title>
        <authorList>
            <person name="Xu J."/>
            <person name="Mazhar H.S."/>
            <person name="Rensing C."/>
        </authorList>
    </citation>
    <scope>NUCLEOTIDE SEQUENCE [LARGE SCALE GENOMIC DNA]</scope>
    <source>
        <strain evidence="1 2">NC2</strain>
    </source>
</reference>
<comment type="caution">
    <text evidence="1">The sequence shown here is derived from an EMBL/GenBank/DDBJ whole genome shotgun (WGS) entry which is preliminary data.</text>
</comment>
<proteinExistence type="predicted"/>
<organism evidence="1 2">
    <name type="scientific">Paenibacillus silvae</name>
    <dbReference type="NCBI Taxonomy" id="1325358"/>
    <lineage>
        <taxon>Bacteria</taxon>
        <taxon>Bacillati</taxon>
        <taxon>Bacillota</taxon>
        <taxon>Bacilli</taxon>
        <taxon>Bacillales</taxon>
        <taxon>Paenibacillaceae</taxon>
        <taxon>Paenibacillus</taxon>
    </lineage>
</organism>